<feature type="transmembrane region" description="Helical" evidence="3">
    <location>
        <begin position="12"/>
        <end position="35"/>
    </location>
</feature>
<proteinExistence type="predicted"/>
<dbReference type="NCBIfam" id="TIGR03064">
    <property type="entry name" value="sortase_srtB"/>
    <property type="match status" value="1"/>
</dbReference>
<dbReference type="CDD" id="cd05826">
    <property type="entry name" value="Sortase_B"/>
    <property type="match status" value="1"/>
</dbReference>
<dbReference type="EMBL" id="CACRTG010000005">
    <property type="protein sequence ID" value="VYS94343.1"/>
    <property type="molecule type" value="Genomic_DNA"/>
</dbReference>
<name>A0A6N2SKV5_9FIRM</name>
<evidence type="ECO:0000313" key="4">
    <source>
        <dbReference type="EMBL" id="VYS94343.1"/>
    </source>
</evidence>
<gene>
    <name evidence="4" type="ORF">CNLFYP112_01391</name>
</gene>
<keyword evidence="3" id="KW-1133">Transmembrane helix</keyword>
<dbReference type="SUPFAM" id="SSF63817">
    <property type="entry name" value="Sortase"/>
    <property type="match status" value="1"/>
</dbReference>
<dbReference type="Gene3D" id="2.40.260.10">
    <property type="entry name" value="Sortase"/>
    <property type="match status" value="1"/>
</dbReference>
<accession>A0A6N2SKV5</accession>
<feature type="active site" description="Acyl-thioester intermediate" evidence="2">
    <location>
        <position position="224"/>
    </location>
</feature>
<dbReference type="GO" id="GO:0016787">
    <property type="term" value="F:hydrolase activity"/>
    <property type="evidence" value="ECO:0007669"/>
    <property type="project" value="UniProtKB-KW"/>
</dbReference>
<reference evidence="4" key="1">
    <citation type="submission" date="2019-11" db="EMBL/GenBank/DDBJ databases">
        <authorList>
            <person name="Feng L."/>
        </authorList>
    </citation>
    <scope>NUCLEOTIDE SEQUENCE</scope>
    <source>
        <strain evidence="4">CnexileLFYP112</strain>
    </source>
</reference>
<evidence type="ECO:0000256" key="1">
    <source>
        <dbReference type="ARBA" id="ARBA00022801"/>
    </source>
</evidence>
<dbReference type="Pfam" id="PF04203">
    <property type="entry name" value="Sortase"/>
    <property type="match status" value="1"/>
</dbReference>
<sequence length="249" mass="29290">MKNWKRVIQIADCAINLLIILCFLPPLLYGIYAIWDSNQVYQQADSSLYETYKPSEATLSFEELQKINSEVFGWLTIEGTHIDYPLVQAANNSKYVNTDVKGEFSLSGSIFLDCRNQKNFSDTNHIIYGHHMDKEAMFGELQYFEKQSYFEKHKYGEIYYEGQWHKIEFFAFLNVDAYDSVIYNPYINGENERLNYLNYIREYAQHFRELPFQSEERYVVLSTCTSSSTNGRHVLVGRISEVIKTEEKK</sequence>
<keyword evidence="3" id="KW-0472">Membrane</keyword>
<organism evidence="4">
    <name type="scientific">[Clostridium] nexile</name>
    <dbReference type="NCBI Taxonomy" id="29361"/>
    <lineage>
        <taxon>Bacteria</taxon>
        <taxon>Bacillati</taxon>
        <taxon>Bacillota</taxon>
        <taxon>Clostridia</taxon>
        <taxon>Lachnospirales</taxon>
        <taxon>Lachnospiraceae</taxon>
        <taxon>Tyzzerella</taxon>
    </lineage>
</organism>
<keyword evidence="3" id="KW-0812">Transmembrane</keyword>
<evidence type="ECO:0000256" key="3">
    <source>
        <dbReference type="SAM" id="Phobius"/>
    </source>
</evidence>
<keyword evidence="1" id="KW-0378">Hydrolase</keyword>
<evidence type="ECO:0000256" key="2">
    <source>
        <dbReference type="PIRSR" id="PIRSR605754-1"/>
    </source>
</evidence>
<feature type="active site" description="Proton donor/acceptor" evidence="2">
    <location>
        <position position="130"/>
    </location>
</feature>
<dbReference type="InterPro" id="IPR023365">
    <property type="entry name" value="Sortase_dom-sf"/>
</dbReference>
<dbReference type="InterPro" id="IPR005754">
    <property type="entry name" value="Sortase"/>
</dbReference>
<dbReference type="AlphaFoldDB" id="A0A6N2SKV5"/>
<dbReference type="InterPro" id="IPR009835">
    <property type="entry name" value="SrtB"/>
</dbReference>
<protein>
    <submittedName>
        <fullName evidence="4">Sortase family protein</fullName>
    </submittedName>
</protein>